<evidence type="ECO:0000256" key="2">
    <source>
        <dbReference type="SAM" id="SignalP"/>
    </source>
</evidence>
<dbReference type="PANTHER" id="PTHR11161">
    <property type="entry name" value="O-ACYLTRANSFERASE"/>
    <property type="match status" value="1"/>
</dbReference>
<dbReference type="GO" id="GO:0016747">
    <property type="term" value="F:acyltransferase activity, transferring groups other than amino-acyl groups"/>
    <property type="evidence" value="ECO:0007669"/>
    <property type="project" value="InterPro"/>
</dbReference>
<reference evidence="4" key="1">
    <citation type="journal article" date="2016" name="Insect Biochem. Mol. Biol.">
        <title>Multifaceted biological insights from a draft genome sequence of the tobacco hornworm moth, Manduca sexta.</title>
        <authorList>
            <person name="Kanost M.R."/>
            <person name="Arrese E.L."/>
            <person name="Cao X."/>
            <person name="Chen Y.R."/>
            <person name="Chellapilla S."/>
            <person name="Goldsmith M.R."/>
            <person name="Grosse-Wilde E."/>
            <person name="Heckel D.G."/>
            <person name="Herndon N."/>
            <person name="Jiang H."/>
            <person name="Papanicolaou A."/>
            <person name="Qu J."/>
            <person name="Soulages J.L."/>
            <person name="Vogel H."/>
            <person name="Walters J."/>
            <person name="Waterhouse R.M."/>
            <person name="Ahn S.J."/>
            <person name="Almeida F.C."/>
            <person name="An C."/>
            <person name="Aqrawi P."/>
            <person name="Bretschneider A."/>
            <person name="Bryant W.B."/>
            <person name="Bucks S."/>
            <person name="Chao H."/>
            <person name="Chevignon G."/>
            <person name="Christen J.M."/>
            <person name="Clarke D.F."/>
            <person name="Dittmer N.T."/>
            <person name="Ferguson L.C.F."/>
            <person name="Garavelou S."/>
            <person name="Gordon K.H.J."/>
            <person name="Gunaratna R.T."/>
            <person name="Han Y."/>
            <person name="Hauser F."/>
            <person name="He Y."/>
            <person name="Heidel-Fischer H."/>
            <person name="Hirsh A."/>
            <person name="Hu Y."/>
            <person name="Jiang H."/>
            <person name="Kalra D."/>
            <person name="Klinner C."/>
            <person name="Konig C."/>
            <person name="Kovar C."/>
            <person name="Kroll A.R."/>
            <person name="Kuwar S.S."/>
            <person name="Lee S.L."/>
            <person name="Lehman R."/>
            <person name="Li K."/>
            <person name="Li Z."/>
            <person name="Liang H."/>
            <person name="Lovelace S."/>
            <person name="Lu Z."/>
            <person name="Mansfield J.H."/>
            <person name="McCulloch K.J."/>
            <person name="Mathew T."/>
            <person name="Morton B."/>
            <person name="Muzny D.M."/>
            <person name="Neunemann D."/>
            <person name="Ongeri F."/>
            <person name="Pauchet Y."/>
            <person name="Pu L.L."/>
            <person name="Pyrousis I."/>
            <person name="Rao X.J."/>
            <person name="Redding A."/>
            <person name="Roesel C."/>
            <person name="Sanchez-Gracia A."/>
            <person name="Schaack S."/>
            <person name="Shukla A."/>
            <person name="Tetreau G."/>
            <person name="Wang Y."/>
            <person name="Xiong G.H."/>
            <person name="Traut W."/>
            <person name="Walsh T.K."/>
            <person name="Worley K.C."/>
            <person name="Wu D."/>
            <person name="Wu W."/>
            <person name="Wu Y.Q."/>
            <person name="Zhang X."/>
            <person name="Zou Z."/>
            <person name="Zucker H."/>
            <person name="Briscoe A.D."/>
            <person name="Burmester T."/>
            <person name="Clem R.J."/>
            <person name="Feyereisen R."/>
            <person name="Grimmelikhuijzen C.J.P."/>
            <person name="Hamodrakas S.J."/>
            <person name="Hansson B.S."/>
            <person name="Huguet E."/>
            <person name="Jermiin L.S."/>
            <person name="Lan Q."/>
            <person name="Lehman H.K."/>
            <person name="Lorenzen M."/>
            <person name="Merzendorfer H."/>
            <person name="Michalopoulos I."/>
            <person name="Morton D.B."/>
            <person name="Muthukrishnan S."/>
            <person name="Oakeshott J.G."/>
            <person name="Palmer W."/>
            <person name="Park Y."/>
            <person name="Passarelli A.L."/>
            <person name="Rozas J."/>
            <person name="Schwartz L.M."/>
            <person name="Smith W."/>
            <person name="Southgate A."/>
            <person name="Vilcinskas A."/>
            <person name="Vogt R."/>
            <person name="Wang P."/>
            <person name="Werren J."/>
            <person name="Yu X.Q."/>
            <person name="Zhou J.J."/>
            <person name="Brown S.J."/>
            <person name="Scherer S.E."/>
            <person name="Richards S."/>
            <person name="Blissard G.W."/>
        </authorList>
    </citation>
    <scope>NUCLEOTIDE SEQUENCE</scope>
</reference>
<organism evidence="4 5">
    <name type="scientific">Manduca sexta</name>
    <name type="common">Tobacco hawkmoth</name>
    <name type="synonym">Tobacco hornworm</name>
    <dbReference type="NCBI Taxonomy" id="7130"/>
    <lineage>
        <taxon>Eukaryota</taxon>
        <taxon>Metazoa</taxon>
        <taxon>Ecdysozoa</taxon>
        <taxon>Arthropoda</taxon>
        <taxon>Hexapoda</taxon>
        <taxon>Insecta</taxon>
        <taxon>Pterygota</taxon>
        <taxon>Neoptera</taxon>
        <taxon>Endopterygota</taxon>
        <taxon>Lepidoptera</taxon>
        <taxon>Glossata</taxon>
        <taxon>Ditrysia</taxon>
        <taxon>Bombycoidea</taxon>
        <taxon>Sphingidae</taxon>
        <taxon>Sphinginae</taxon>
        <taxon>Sphingini</taxon>
        <taxon>Manduca</taxon>
    </lineage>
</organism>
<dbReference type="OrthoDB" id="118951at2759"/>
<dbReference type="Pfam" id="PF01757">
    <property type="entry name" value="Acyl_transf_3"/>
    <property type="match status" value="1"/>
</dbReference>
<feature type="transmembrane region" description="Helical" evidence="1">
    <location>
        <begin position="450"/>
        <end position="470"/>
    </location>
</feature>
<feature type="transmembrane region" description="Helical" evidence="1">
    <location>
        <begin position="670"/>
        <end position="696"/>
    </location>
</feature>
<proteinExistence type="predicted"/>
<gene>
    <name evidence="4" type="ORF">O3G_MSEX006874</name>
</gene>
<protein>
    <recommendedName>
        <fullName evidence="3">Nose resistant-to-fluoxetine protein N-terminal domain-containing protein</fullName>
    </recommendedName>
</protein>
<keyword evidence="1" id="KW-0812">Transmembrane</keyword>
<dbReference type="AlphaFoldDB" id="A0A922CL57"/>
<feature type="transmembrane region" description="Helical" evidence="1">
    <location>
        <begin position="304"/>
        <end position="322"/>
    </location>
</feature>
<feature type="transmembrane region" description="Helical" evidence="1">
    <location>
        <begin position="342"/>
        <end position="367"/>
    </location>
</feature>
<dbReference type="PANTHER" id="PTHR11161:SF0">
    <property type="entry name" value="O-ACYLTRANSFERASE LIKE PROTEIN"/>
    <property type="match status" value="1"/>
</dbReference>
<feature type="transmembrane region" description="Helical" evidence="1">
    <location>
        <begin position="387"/>
        <end position="408"/>
    </location>
</feature>
<feature type="transmembrane region" description="Helical" evidence="1">
    <location>
        <begin position="518"/>
        <end position="543"/>
    </location>
</feature>
<reference evidence="4" key="2">
    <citation type="submission" date="2020-12" db="EMBL/GenBank/DDBJ databases">
        <authorList>
            <person name="Kanost M."/>
        </authorList>
    </citation>
    <scope>NUCLEOTIDE SEQUENCE</scope>
</reference>
<accession>A0A922CL57</accession>
<dbReference type="SMART" id="SM00703">
    <property type="entry name" value="NRF"/>
    <property type="match status" value="1"/>
</dbReference>
<dbReference type="InterPro" id="IPR006621">
    <property type="entry name" value="Nose-resist-to-fluoxetine_N"/>
</dbReference>
<feature type="chain" id="PRO_5037849575" description="Nose resistant-to-fluoxetine protein N-terminal domain-containing protein" evidence="2">
    <location>
        <begin position="23"/>
        <end position="736"/>
    </location>
</feature>
<evidence type="ECO:0000259" key="3">
    <source>
        <dbReference type="SMART" id="SM00703"/>
    </source>
</evidence>
<keyword evidence="1" id="KW-1133">Transmembrane helix</keyword>
<dbReference type="EMBL" id="JH668397">
    <property type="protein sequence ID" value="KAG6451010.1"/>
    <property type="molecule type" value="Genomic_DNA"/>
</dbReference>
<feature type="transmembrane region" description="Helical" evidence="1">
    <location>
        <begin position="634"/>
        <end position="658"/>
    </location>
</feature>
<dbReference type="InterPro" id="IPR052728">
    <property type="entry name" value="O2_lipid_transport_reg"/>
</dbReference>
<name>A0A922CL57_MANSE</name>
<dbReference type="Proteomes" id="UP000791440">
    <property type="component" value="Unassembled WGS sequence"/>
</dbReference>
<comment type="caution">
    <text evidence="4">The sequence shown here is derived from an EMBL/GenBank/DDBJ whole genome shotgun (WGS) entry which is preliminary data.</text>
</comment>
<sequence>MVKSKYLLFAVLNILFNRPTNGYMIINNEDKMSNHGFDLQLYEDVLDPELCQEQINFIRRNDTMLLARFLDAGIRTPRGFFEGNFVDLGNYFPCLNIEQALPTSVVGGKYCRIRIPLNQQLELPTLPTLPDFPDFEWPDLPWPELPWPELNPNTSRIPRSTLDQLSRFSQMQQGLDATFHTGRSLSSIAISVAVCLPKACTTREAIDGLMFNSTAIGLQYEDMYCRLPNDKPWAAADYVAIALFSLIGLITILSTSYDVRHTVVLKTDPKRISKLFQAFSLYTNTRRLFTYTPATGTIECLDGIRVFAILWVIVGHTFLLHVNSTLTNPLDGIKWFTSLGGLWINNAPMSVDSFFMISGLLVVYTTVGKLTRRKLFQNLHLYYLNRLLRMFPILATFVLIQATFLHWVSDGPMWNRVVFETHNCRVFWWTTLLYIQNYASPDRMCLPHSWYLAIDIQLHILSPLVLFWILGTRRRVAWVALTITTVASITAATVYNTIKQFPSTPIAPHGDYTTFSNLYYFNTLTRCSPFFIGMMYGYLLHLCRGKIVVIPKTSVAILWLCAFTLSTTVFGVTYPLFDVTWRNQTVDTLYNSLARPAWAVALGWLVFACHHGYGGPINWFLCLRIWKVPSRISYAMYITHFTIMIMFVSTVVVPFYFTAQSVMFNFYRDLVITLVVSFILTLFVDSPFSTLIKIFLGGGQRRTEKPVVVDGPKNLPSTVAYNQAYVDTESKIVAKL</sequence>
<evidence type="ECO:0000313" key="4">
    <source>
        <dbReference type="EMBL" id="KAG6451010.1"/>
    </source>
</evidence>
<feature type="signal peptide" evidence="2">
    <location>
        <begin position="1"/>
        <end position="22"/>
    </location>
</feature>
<keyword evidence="2" id="KW-0732">Signal</keyword>
<keyword evidence="1" id="KW-0472">Membrane</keyword>
<dbReference type="InterPro" id="IPR002656">
    <property type="entry name" value="Acyl_transf_3_dom"/>
</dbReference>
<feature type="transmembrane region" description="Helical" evidence="1">
    <location>
        <begin position="233"/>
        <end position="253"/>
    </location>
</feature>
<evidence type="ECO:0000313" key="5">
    <source>
        <dbReference type="Proteomes" id="UP000791440"/>
    </source>
</evidence>
<dbReference type="Pfam" id="PF20146">
    <property type="entry name" value="NRF"/>
    <property type="match status" value="1"/>
</dbReference>
<keyword evidence="5" id="KW-1185">Reference proteome</keyword>
<feature type="transmembrane region" description="Helical" evidence="1">
    <location>
        <begin position="555"/>
        <end position="577"/>
    </location>
</feature>
<feature type="transmembrane region" description="Helical" evidence="1">
    <location>
        <begin position="597"/>
        <end position="622"/>
    </location>
</feature>
<feature type="transmembrane region" description="Helical" evidence="1">
    <location>
        <begin position="477"/>
        <end position="498"/>
    </location>
</feature>
<feature type="domain" description="Nose resistant-to-fluoxetine protein N-terminal" evidence="3">
    <location>
        <begin position="48"/>
        <end position="227"/>
    </location>
</feature>
<evidence type="ECO:0000256" key="1">
    <source>
        <dbReference type="SAM" id="Phobius"/>
    </source>
</evidence>